<comment type="similarity">
    <text evidence="1 5">Belongs to the universal ribosomal protein uL4 family.</text>
</comment>
<reference evidence="6" key="2">
    <citation type="journal article" date="2021" name="PeerJ">
        <title>Extensive microbial diversity within the chicken gut microbiome revealed by metagenomics and culture.</title>
        <authorList>
            <person name="Gilroy R."/>
            <person name="Ravi A."/>
            <person name="Getino M."/>
            <person name="Pursley I."/>
            <person name="Horton D.L."/>
            <person name="Alikhan N.F."/>
            <person name="Baker D."/>
            <person name="Gharbi K."/>
            <person name="Hall N."/>
            <person name="Watson M."/>
            <person name="Adriaenssens E.M."/>
            <person name="Foster-Nyarko E."/>
            <person name="Jarju S."/>
            <person name="Secka A."/>
            <person name="Antonio M."/>
            <person name="Oren A."/>
            <person name="Chaudhuri R.R."/>
            <person name="La Ragione R."/>
            <person name="Hildebrand F."/>
            <person name="Pallen M.J."/>
        </authorList>
    </citation>
    <scope>NUCLEOTIDE SEQUENCE</scope>
    <source>
        <strain evidence="6">B1-16210</strain>
    </source>
</reference>
<dbReference type="InterPro" id="IPR023574">
    <property type="entry name" value="Ribosomal_uL4_dom_sf"/>
</dbReference>
<protein>
    <recommendedName>
        <fullName evidence="4 5">Large ribosomal subunit protein uL4</fullName>
    </recommendedName>
</protein>
<dbReference type="Gene3D" id="3.40.1370.10">
    <property type="match status" value="1"/>
</dbReference>
<comment type="subunit">
    <text evidence="5">Part of the 50S ribosomal subunit.</text>
</comment>
<keyword evidence="3 5" id="KW-0687">Ribonucleoprotein</keyword>
<evidence type="ECO:0000256" key="5">
    <source>
        <dbReference type="HAMAP-Rule" id="MF_01328"/>
    </source>
</evidence>
<comment type="function">
    <text evidence="5">One of the primary rRNA binding proteins, this protein initially binds near the 5'-end of the 23S rRNA. It is important during the early stages of 50S assembly. It makes multiple contacts with different domains of the 23S rRNA in the assembled 50S subunit and ribosome.</text>
</comment>
<organism evidence="6 7">
    <name type="scientific">Candidatus Enterousia excrementavium</name>
    <dbReference type="NCBI Taxonomy" id="2840789"/>
    <lineage>
        <taxon>Bacteria</taxon>
        <taxon>Pseudomonadati</taxon>
        <taxon>Pseudomonadota</taxon>
        <taxon>Alphaproteobacteria</taxon>
        <taxon>Candidatus Enterousia</taxon>
    </lineage>
</organism>
<proteinExistence type="inferred from homology"/>
<evidence type="ECO:0000313" key="7">
    <source>
        <dbReference type="Proteomes" id="UP000721442"/>
    </source>
</evidence>
<dbReference type="InterPro" id="IPR013005">
    <property type="entry name" value="Ribosomal_uL4-like"/>
</dbReference>
<evidence type="ECO:0000256" key="4">
    <source>
        <dbReference type="ARBA" id="ARBA00035244"/>
    </source>
</evidence>
<dbReference type="GO" id="GO:0005840">
    <property type="term" value="C:ribosome"/>
    <property type="evidence" value="ECO:0007669"/>
    <property type="project" value="UniProtKB-KW"/>
</dbReference>
<dbReference type="NCBIfam" id="TIGR03953">
    <property type="entry name" value="rplD_bact"/>
    <property type="match status" value="1"/>
</dbReference>
<dbReference type="GO" id="GO:0003735">
    <property type="term" value="F:structural constituent of ribosome"/>
    <property type="evidence" value="ECO:0007669"/>
    <property type="project" value="InterPro"/>
</dbReference>
<dbReference type="PANTHER" id="PTHR10746:SF6">
    <property type="entry name" value="LARGE RIBOSOMAL SUBUNIT PROTEIN UL4M"/>
    <property type="match status" value="1"/>
</dbReference>
<dbReference type="GO" id="GO:0006412">
    <property type="term" value="P:translation"/>
    <property type="evidence" value="ECO:0007669"/>
    <property type="project" value="UniProtKB-UniRule"/>
</dbReference>
<evidence type="ECO:0000313" key="6">
    <source>
        <dbReference type="EMBL" id="MBO8407349.1"/>
    </source>
</evidence>
<dbReference type="EMBL" id="JADINE010000034">
    <property type="protein sequence ID" value="MBO8407349.1"/>
    <property type="molecule type" value="Genomic_DNA"/>
</dbReference>
<dbReference type="HAMAP" id="MF_01328_B">
    <property type="entry name" value="Ribosomal_uL4_B"/>
    <property type="match status" value="1"/>
</dbReference>
<sequence length="206" mass="21883">MQVDVINFDGKAVGKVELADQIFGLDARADILHRVVTWQRAKARAGTHAVKTVSDVAGSGKKAFKQKKTGNARQGERYNVHMRGGGVVHGPVVRDHSIDLPKKIRALGLKMALSSKAKEGNLIVIDSEKVSAAKTGALAKQLKKLNLDSALFVGGDALDANFKKSAANIPNVDALPTIGLNVLDILNHDKLVLTADAVKAVEARLA</sequence>
<dbReference type="AlphaFoldDB" id="A0A940DFA5"/>
<evidence type="ECO:0000256" key="1">
    <source>
        <dbReference type="ARBA" id="ARBA00010528"/>
    </source>
</evidence>
<dbReference type="PANTHER" id="PTHR10746">
    <property type="entry name" value="50S RIBOSOMAL PROTEIN L4"/>
    <property type="match status" value="1"/>
</dbReference>
<evidence type="ECO:0000256" key="3">
    <source>
        <dbReference type="ARBA" id="ARBA00023274"/>
    </source>
</evidence>
<keyword evidence="2 5" id="KW-0689">Ribosomal protein</keyword>
<reference evidence="6" key="1">
    <citation type="submission" date="2020-10" db="EMBL/GenBank/DDBJ databases">
        <authorList>
            <person name="Gilroy R."/>
        </authorList>
    </citation>
    <scope>NUCLEOTIDE SEQUENCE</scope>
    <source>
        <strain evidence="6">B1-16210</strain>
    </source>
</reference>
<name>A0A940DFA5_9PROT</name>
<comment type="function">
    <text evidence="5">Forms part of the polypeptide exit tunnel.</text>
</comment>
<dbReference type="Pfam" id="PF00573">
    <property type="entry name" value="Ribosomal_L4"/>
    <property type="match status" value="1"/>
</dbReference>
<dbReference type="Proteomes" id="UP000721442">
    <property type="component" value="Unassembled WGS sequence"/>
</dbReference>
<keyword evidence="5" id="KW-0694">RNA-binding</keyword>
<keyword evidence="5" id="KW-0699">rRNA-binding</keyword>
<dbReference type="GO" id="GO:1990904">
    <property type="term" value="C:ribonucleoprotein complex"/>
    <property type="evidence" value="ECO:0007669"/>
    <property type="project" value="UniProtKB-KW"/>
</dbReference>
<gene>
    <name evidence="5 6" type="primary">rplD</name>
    <name evidence="6" type="ORF">IAC77_02715</name>
</gene>
<accession>A0A940DFA5</accession>
<comment type="caution">
    <text evidence="6">The sequence shown here is derived from an EMBL/GenBank/DDBJ whole genome shotgun (WGS) entry which is preliminary data.</text>
</comment>
<dbReference type="GO" id="GO:0019843">
    <property type="term" value="F:rRNA binding"/>
    <property type="evidence" value="ECO:0007669"/>
    <property type="project" value="UniProtKB-UniRule"/>
</dbReference>
<evidence type="ECO:0000256" key="2">
    <source>
        <dbReference type="ARBA" id="ARBA00022980"/>
    </source>
</evidence>
<dbReference type="InterPro" id="IPR002136">
    <property type="entry name" value="Ribosomal_uL4"/>
</dbReference>
<dbReference type="SUPFAM" id="SSF52166">
    <property type="entry name" value="Ribosomal protein L4"/>
    <property type="match status" value="1"/>
</dbReference>